<evidence type="ECO:0000256" key="13">
    <source>
        <dbReference type="ARBA" id="ARBA00023180"/>
    </source>
</evidence>
<feature type="region of interest" description="Disordered" evidence="16">
    <location>
        <begin position="111"/>
        <end position="167"/>
    </location>
</feature>
<dbReference type="Pfam" id="PF05730">
    <property type="entry name" value="CFEM"/>
    <property type="match status" value="1"/>
</dbReference>
<feature type="domain" description="CFEM" evidence="19">
    <location>
        <begin position="4"/>
        <end position="120"/>
    </location>
</feature>
<feature type="compositionally biased region" description="Polar residues" evidence="16">
    <location>
        <begin position="127"/>
        <end position="136"/>
    </location>
</feature>
<keyword evidence="10 15" id="KW-0408">Iron</keyword>
<evidence type="ECO:0000313" key="21">
    <source>
        <dbReference type="Proteomes" id="UP000736672"/>
    </source>
</evidence>
<evidence type="ECO:0000256" key="11">
    <source>
        <dbReference type="ARBA" id="ARBA00023136"/>
    </source>
</evidence>
<feature type="region of interest" description="Disordered" evidence="16">
    <location>
        <begin position="198"/>
        <end position="233"/>
    </location>
</feature>
<dbReference type="SMART" id="SM00747">
    <property type="entry name" value="CFEM"/>
    <property type="match status" value="1"/>
</dbReference>
<keyword evidence="17" id="KW-1133">Transmembrane helix</keyword>
<feature type="compositionally biased region" description="Low complexity" evidence="16">
    <location>
        <begin position="304"/>
        <end position="325"/>
    </location>
</feature>
<evidence type="ECO:0000256" key="14">
    <source>
        <dbReference type="ARBA" id="ARBA00023288"/>
    </source>
</evidence>
<evidence type="ECO:0000256" key="4">
    <source>
        <dbReference type="ARBA" id="ARBA00022475"/>
    </source>
</evidence>
<keyword evidence="4" id="KW-1003">Cell membrane</keyword>
<evidence type="ECO:0000256" key="8">
    <source>
        <dbReference type="ARBA" id="ARBA00022723"/>
    </source>
</evidence>
<comment type="subcellular location">
    <subcellularLocation>
        <location evidence="1">Cell membrane</location>
        <topology evidence="1">Lipid-anchor</topology>
        <topology evidence="1">GPI-anchor</topology>
    </subcellularLocation>
    <subcellularLocation>
        <location evidence="2">Secreted</location>
    </subcellularLocation>
</comment>
<evidence type="ECO:0000256" key="10">
    <source>
        <dbReference type="ARBA" id="ARBA00023004"/>
    </source>
</evidence>
<feature type="region of interest" description="Disordered" evidence="16">
    <location>
        <begin position="258"/>
        <end position="325"/>
    </location>
</feature>
<dbReference type="GO" id="GO:0005886">
    <property type="term" value="C:plasma membrane"/>
    <property type="evidence" value="ECO:0007669"/>
    <property type="project" value="UniProtKB-SubCell"/>
</dbReference>
<keyword evidence="8 15" id="KW-0479">Metal-binding</keyword>
<protein>
    <recommendedName>
        <fullName evidence="19">CFEM domain-containing protein</fullName>
    </recommendedName>
</protein>
<feature type="transmembrane region" description="Helical" evidence="17">
    <location>
        <begin position="169"/>
        <end position="191"/>
    </location>
</feature>
<gene>
    <name evidence="20" type="ORF">B0J15DRAFT_559429</name>
</gene>
<evidence type="ECO:0000256" key="16">
    <source>
        <dbReference type="SAM" id="MobiDB-lite"/>
    </source>
</evidence>
<feature type="chain" id="PRO_5040342116" description="CFEM domain-containing protein" evidence="18">
    <location>
        <begin position="23"/>
        <end position="325"/>
    </location>
</feature>
<evidence type="ECO:0000256" key="2">
    <source>
        <dbReference type="ARBA" id="ARBA00004613"/>
    </source>
</evidence>
<dbReference type="AlphaFoldDB" id="A0A9P9KA47"/>
<keyword evidence="14" id="KW-0449">Lipoprotein</keyword>
<dbReference type="GO" id="GO:0005576">
    <property type="term" value="C:extracellular region"/>
    <property type="evidence" value="ECO:0007669"/>
    <property type="project" value="UniProtKB-SubCell"/>
</dbReference>
<dbReference type="GO" id="GO:0046872">
    <property type="term" value="F:metal ion binding"/>
    <property type="evidence" value="ECO:0007669"/>
    <property type="project" value="UniProtKB-UniRule"/>
</dbReference>
<feature type="signal peptide" evidence="18">
    <location>
        <begin position="1"/>
        <end position="22"/>
    </location>
</feature>
<comment type="similarity">
    <text evidence="3">Belongs to the RBT5 family.</text>
</comment>
<keyword evidence="11 17" id="KW-0472">Membrane</keyword>
<dbReference type="PANTHER" id="PTHR37928:SF2">
    <property type="entry name" value="GPI ANCHORED CFEM DOMAIN PROTEIN (AFU_ORTHOLOGUE AFUA_6G10580)"/>
    <property type="match status" value="1"/>
</dbReference>
<keyword evidence="12 15" id="KW-1015">Disulfide bond</keyword>
<evidence type="ECO:0000256" key="17">
    <source>
        <dbReference type="SAM" id="Phobius"/>
    </source>
</evidence>
<evidence type="ECO:0000256" key="5">
    <source>
        <dbReference type="ARBA" id="ARBA00022525"/>
    </source>
</evidence>
<evidence type="ECO:0000259" key="19">
    <source>
        <dbReference type="PROSITE" id="PS52012"/>
    </source>
</evidence>
<dbReference type="GO" id="GO:0098552">
    <property type="term" value="C:side of membrane"/>
    <property type="evidence" value="ECO:0007669"/>
    <property type="project" value="UniProtKB-KW"/>
</dbReference>
<keyword evidence="17" id="KW-0812">Transmembrane</keyword>
<dbReference type="PANTHER" id="PTHR37928">
    <property type="entry name" value="CFEM DOMAIN PROTEIN (AFU_ORTHOLOGUE AFUA_6G14090)"/>
    <property type="match status" value="1"/>
</dbReference>
<feature type="binding site" description="axial binding residue" evidence="15">
    <location>
        <position position="55"/>
    </location>
    <ligand>
        <name>heme</name>
        <dbReference type="ChEBI" id="CHEBI:30413"/>
    </ligand>
    <ligandPart>
        <name>Fe</name>
        <dbReference type="ChEBI" id="CHEBI:18248"/>
    </ligandPart>
</feature>
<organism evidence="20 21">
    <name type="scientific">Fusarium solani</name>
    <name type="common">Filamentous fungus</name>
    <dbReference type="NCBI Taxonomy" id="169388"/>
    <lineage>
        <taxon>Eukaryota</taxon>
        <taxon>Fungi</taxon>
        <taxon>Dikarya</taxon>
        <taxon>Ascomycota</taxon>
        <taxon>Pezizomycotina</taxon>
        <taxon>Sordariomycetes</taxon>
        <taxon>Hypocreomycetidae</taxon>
        <taxon>Hypocreales</taxon>
        <taxon>Nectriaceae</taxon>
        <taxon>Fusarium</taxon>
        <taxon>Fusarium solani species complex</taxon>
    </lineage>
</organism>
<evidence type="ECO:0000256" key="15">
    <source>
        <dbReference type="PROSITE-ProRule" id="PRU01356"/>
    </source>
</evidence>
<keyword evidence="21" id="KW-1185">Reference proteome</keyword>
<evidence type="ECO:0000256" key="7">
    <source>
        <dbReference type="ARBA" id="ARBA00022622"/>
    </source>
</evidence>
<keyword evidence="6 15" id="KW-0349">Heme</keyword>
<name>A0A9P9KA47_FUSSL</name>
<evidence type="ECO:0000256" key="3">
    <source>
        <dbReference type="ARBA" id="ARBA00010031"/>
    </source>
</evidence>
<keyword evidence="13" id="KW-0325">Glycoprotein</keyword>
<sequence length="325" mass="33322">MTLTRKTVFLLAACTWITFAQAQDALPVLPSCASSCFTTFDGQSPSANTTCSDLDIKCICQDATFLDTMICCLHEACSDSDRESAEAYARSLCKSMGVTMPSGLGCSTNTSSSATGKATSADGISLPTETSGTSSDSNTGAGGSSSENSSGGDYGSSSSHHKIHHSSKAGLGAGLGVGLPAAAALIGGILYRLRRKKNPPAAPPTAPTLTNGINELPAGSNPPHFQPQPQPQPVATYPQAGVAAYGALEKDTSHMGVTTASSPVHELPPQHQPQTGLPPPYASPPVHELPLTGWQQPELPGSTVPPVHELPLNPHLNPGPGSQPH</sequence>
<dbReference type="InterPro" id="IPR008427">
    <property type="entry name" value="Extracellular_membr_CFEM_dom"/>
</dbReference>
<feature type="compositionally biased region" description="Low complexity" evidence="16">
    <location>
        <begin position="144"/>
        <end position="158"/>
    </location>
</feature>
<evidence type="ECO:0000256" key="1">
    <source>
        <dbReference type="ARBA" id="ARBA00004609"/>
    </source>
</evidence>
<keyword evidence="5" id="KW-0964">Secreted</keyword>
<dbReference type="InterPro" id="IPR051735">
    <property type="entry name" value="CFEM_domain"/>
</dbReference>
<feature type="compositionally biased region" description="Low complexity" evidence="16">
    <location>
        <begin position="111"/>
        <end position="121"/>
    </location>
</feature>
<evidence type="ECO:0000256" key="9">
    <source>
        <dbReference type="ARBA" id="ARBA00022729"/>
    </source>
</evidence>
<comment type="caution">
    <text evidence="20">The sequence shown here is derived from an EMBL/GenBank/DDBJ whole genome shotgun (WGS) entry which is preliminary data.</text>
</comment>
<proteinExistence type="inferred from homology"/>
<reference evidence="20" key="1">
    <citation type="journal article" date="2021" name="Nat. Commun.">
        <title>Genetic determinants of endophytism in the Arabidopsis root mycobiome.</title>
        <authorList>
            <person name="Mesny F."/>
            <person name="Miyauchi S."/>
            <person name="Thiergart T."/>
            <person name="Pickel B."/>
            <person name="Atanasova L."/>
            <person name="Karlsson M."/>
            <person name="Huettel B."/>
            <person name="Barry K.W."/>
            <person name="Haridas S."/>
            <person name="Chen C."/>
            <person name="Bauer D."/>
            <person name="Andreopoulos W."/>
            <person name="Pangilinan J."/>
            <person name="LaButti K."/>
            <person name="Riley R."/>
            <person name="Lipzen A."/>
            <person name="Clum A."/>
            <person name="Drula E."/>
            <person name="Henrissat B."/>
            <person name="Kohler A."/>
            <person name="Grigoriev I.V."/>
            <person name="Martin F.M."/>
            <person name="Hacquard S."/>
        </authorList>
    </citation>
    <scope>NUCLEOTIDE SEQUENCE</scope>
    <source>
        <strain evidence="20">FSSC 5 MPI-SDFR-AT-0091</strain>
    </source>
</reference>
<dbReference type="Proteomes" id="UP000736672">
    <property type="component" value="Unassembled WGS sequence"/>
</dbReference>
<evidence type="ECO:0000256" key="6">
    <source>
        <dbReference type="ARBA" id="ARBA00022617"/>
    </source>
</evidence>
<dbReference type="OrthoDB" id="3065412at2759"/>
<evidence type="ECO:0000313" key="20">
    <source>
        <dbReference type="EMBL" id="KAH7254937.1"/>
    </source>
</evidence>
<comment type="caution">
    <text evidence="15">Lacks conserved residue(s) required for the propagation of feature annotation.</text>
</comment>
<dbReference type="EMBL" id="JAGTJS010000010">
    <property type="protein sequence ID" value="KAH7254937.1"/>
    <property type="molecule type" value="Genomic_DNA"/>
</dbReference>
<feature type="disulfide bond" evidence="15">
    <location>
        <begin position="51"/>
        <end position="58"/>
    </location>
</feature>
<keyword evidence="9 18" id="KW-0732">Signal</keyword>
<keyword evidence="7" id="KW-0336">GPI-anchor</keyword>
<evidence type="ECO:0000256" key="18">
    <source>
        <dbReference type="SAM" id="SignalP"/>
    </source>
</evidence>
<accession>A0A9P9KA47</accession>
<feature type="disulfide bond" evidence="15">
    <location>
        <begin position="60"/>
        <end position="93"/>
    </location>
</feature>
<dbReference type="PROSITE" id="PS52012">
    <property type="entry name" value="CFEM"/>
    <property type="match status" value="1"/>
</dbReference>
<evidence type="ECO:0000256" key="12">
    <source>
        <dbReference type="ARBA" id="ARBA00023157"/>
    </source>
</evidence>